<organism evidence="3 4">
    <name type="scientific">Echria macrotheca</name>
    <dbReference type="NCBI Taxonomy" id="438768"/>
    <lineage>
        <taxon>Eukaryota</taxon>
        <taxon>Fungi</taxon>
        <taxon>Dikarya</taxon>
        <taxon>Ascomycota</taxon>
        <taxon>Pezizomycotina</taxon>
        <taxon>Sordariomycetes</taxon>
        <taxon>Sordariomycetidae</taxon>
        <taxon>Sordariales</taxon>
        <taxon>Schizotheciaceae</taxon>
        <taxon>Echria</taxon>
    </lineage>
</organism>
<reference evidence="3" key="1">
    <citation type="submission" date="2023-06" db="EMBL/GenBank/DDBJ databases">
        <title>Genome-scale phylogeny and comparative genomics of the fungal order Sordariales.</title>
        <authorList>
            <consortium name="Lawrence Berkeley National Laboratory"/>
            <person name="Hensen N."/>
            <person name="Bonometti L."/>
            <person name="Westerberg I."/>
            <person name="Brannstrom I.O."/>
            <person name="Guillou S."/>
            <person name="Cros-Aarteil S."/>
            <person name="Calhoun S."/>
            <person name="Haridas S."/>
            <person name="Kuo A."/>
            <person name="Mondo S."/>
            <person name="Pangilinan J."/>
            <person name="Riley R."/>
            <person name="Labutti K."/>
            <person name="Andreopoulos B."/>
            <person name="Lipzen A."/>
            <person name="Chen C."/>
            <person name="Yanf M."/>
            <person name="Daum C."/>
            <person name="Ng V."/>
            <person name="Clum A."/>
            <person name="Steindorff A."/>
            <person name="Ohm R."/>
            <person name="Martin F."/>
            <person name="Silar P."/>
            <person name="Natvig D."/>
            <person name="Lalanne C."/>
            <person name="Gautier V."/>
            <person name="Ament-Velasquez S.L."/>
            <person name="Kruys A."/>
            <person name="Hutchinson M.I."/>
            <person name="Powell A.J."/>
            <person name="Barry K."/>
            <person name="Miller A.N."/>
            <person name="Grigoriev I.V."/>
            <person name="Debuchy R."/>
            <person name="Gladieux P."/>
            <person name="Thoren M.H."/>
            <person name="Johannesson H."/>
        </authorList>
    </citation>
    <scope>NUCLEOTIDE SEQUENCE</scope>
    <source>
        <strain evidence="3">PSN4</strain>
    </source>
</reference>
<comment type="caution">
    <text evidence="3">The sequence shown here is derived from an EMBL/GenBank/DDBJ whole genome shotgun (WGS) entry which is preliminary data.</text>
</comment>
<evidence type="ECO:0000256" key="1">
    <source>
        <dbReference type="SAM" id="MobiDB-lite"/>
    </source>
</evidence>
<feature type="region of interest" description="Disordered" evidence="1">
    <location>
        <begin position="62"/>
        <end position="111"/>
    </location>
</feature>
<gene>
    <name evidence="3" type="ORF">QBC47DRAFT_187462</name>
</gene>
<dbReference type="EMBL" id="MU839832">
    <property type="protein sequence ID" value="KAK1756524.1"/>
    <property type="molecule type" value="Genomic_DNA"/>
</dbReference>
<feature type="compositionally biased region" description="Low complexity" evidence="1">
    <location>
        <begin position="385"/>
        <end position="396"/>
    </location>
</feature>
<evidence type="ECO:0000313" key="3">
    <source>
        <dbReference type="EMBL" id="KAK1756524.1"/>
    </source>
</evidence>
<dbReference type="Proteomes" id="UP001239445">
    <property type="component" value="Unassembled WGS sequence"/>
</dbReference>
<keyword evidence="4" id="KW-1185">Reference proteome</keyword>
<name>A0AAJ0FCI9_9PEZI</name>
<proteinExistence type="predicted"/>
<feature type="signal peptide" evidence="2">
    <location>
        <begin position="1"/>
        <end position="19"/>
    </location>
</feature>
<keyword evidence="2" id="KW-0732">Signal</keyword>
<accession>A0AAJ0FCI9</accession>
<sequence length="549" mass="57726">MRCRLALGAILFALEGVVAAKCSTDACFRAVTSIGKGRNGPADCSSFFRVTVTPATRTITTSVTITTTTKPSSTTTRSSSSSTRHSSTSTRTTSTIPAKKGPPKPPRHHVPREVEYEAFDGPEYHALEERQVTASPTSIPPYASKCSAKGAYSSACSCLRVSHATTTAPGKTTTKTVTVTKTTGVITSTSRTLNGTSSSTNTTASRSSTSTSSSLHSTSSTESSGSHSSSSTSRTTGSIFTNSTQTTAKSTSSAPFTNSTTTIYVISSTTVLTTSGPPWGNSSTITTTSANGTTGFHWNSTVSATLNTTRPSYWNSTTRFPSKTLTNTTHPIWSNSSMPTLTLNTTSFHWPNTTHFPTTSFNSTSVRWPNMTHTANTTTPRWHNTTSTPTSSPTPTIDTTCGKTVSPFAVQIAQPGGTFDGWFLNLVGNSVLFTNSRSSASQFSVEATGHLCVVGYSDEDDHPSIGAVGIHDPSSDVWLLRRQTLDSLNGDYAAVTCSKGSGMLSCAANTTNPATHWLACGIQLDLSTDGGSTVPINGRNCTSVELKIT</sequence>
<feature type="compositionally biased region" description="Low complexity" evidence="1">
    <location>
        <begin position="62"/>
        <end position="97"/>
    </location>
</feature>
<feature type="region of interest" description="Disordered" evidence="1">
    <location>
        <begin position="188"/>
        <end position="255"/>
    </location>
</feature>
<feature type="compositionally biased region" description="Basic residues" evidence="1">
    <location>
        <begin position="101"/>
        <end position="110"/>
    </location>
</feature>
<evidence type="ECO:0000313" key="4">
    <source>
        <dbReference type="Proteomes" id="UP001239445"/>
    </source>
</evidence>
<feature type="chain" id="PRO_5042527107" evidence="2">
    <location>
        <begin position="20"/>
        <end position="549"/>
    </location>
</feature>
<dbReference type="AlphaFoldDB" id="A0AAJ0FCI9"/>
<feature type="compositionally biased region" description="Polar residues" evidence="1">
    <location>
        <begin position="374"/>
        <end position="384"/>
    </location>
</feature>
<feature type="region of interest" description="Disordered" evidence="1">
    <location>
        <begin position="374"/>
        <end position="396"/>
    </location>
</feature>
<protein>
    <submittedName>
        <fullName evidence="3">Uncharacterized protein</fullName>
    </submittedName>
</protein>
<evidence type="ECO:0000256" key="2">
    <source>
        <dbReference type="SAM" id="SignalP"/>
    </source>
</evidence>